<accession>A0A0R3W0W6</accession>
<keyword evidence="3" id="KW-0561">Oxygen transport</keyword>
<feature type="region of interest" description="Disordered" evidence="6">
    <location>
        <begin position="275"/>
        <end position="296"/>
    </location>
</feature>
<dbReference type="STRING" id="60517.A0A0R3W0W6"/>
<dbReference type="Proteomes" id="UP000282613">
    <property type="component" value="Unassembled WGS sequence"/>
</dbReference>
<organism evidence="9">
    <name type="scientific">Taenia asiatica</name>
    <name type="common">Asian tapeworm</name>
    <dbReference type="NCBI Taxonomy" id="60517"/>
    <lineage>
        <taxon>Eukaryota</taxon>
        <taxon>Metazoa</taxon>
        <taxon>Spiralia</taxon>
        <taxon>Lophotrochozoa</taxon>
        <taxon>Platyhelminthes</taxon>
        <taxon>Cestoda</taxon>
        <taxon>Eucestoda</taxon>
        <taxon>Cyclophyllidea</taxon>
        <taxon>Taeniidae</taxon>
        <taxon>Taenia</taxon>
    </lineage>
</organism>
<evidence type="ECO:0000313" key="7">
    <source>
        <dbReference type="EMBL" id="VDK31672.1"/>
    </source>
</evidence>
<dbReference type="WBParaSite" id="TASK_0000333801-mRNA-1">
    <property type="protein sequence ID" value="TASK_0000333801-mRNA-1"/>
    <property type="gene ID" value="TASK_0000333801"/>
</dbReference>
<keyword evidence="8" id="KW-1185">Reference proteome</keyword>
<keyword evidence="1" id="KW-0813">Transport</keyword>
<dbReference type="AlphaFoldDB" id="A0A0R3W0W6"/>
<dbReference type="SUPFAM" id="SSF46458">
    <property type="entry name" value="Globin-like"/>
    <property type="match status" value="1"/>
</dbReference>
<evidence type="ECO:0000256" key="5">
    <source>
        <dbReference type="ARBA" id="ARBA00023004"/>
    </source>
</evidence>
<name>A0A0R3W0W6_TAEAS</name>
<evidence type="ECO:0000256" key="4">
    <source>
        <dbReference type="ARBA" id="ARBA00022723"/>
    </source>
</evidence>
<dbReference type="EMBL" id="UYRS01018295">
    <property type="protein sequence ID" value="VDK31672.1"/>
    <property type="molecule type" value="Genomic_DNA"/>
</dbReference>
<feature type="compositionally biased region" description="Polar residues" evidence="6">
    <location>
        <begin position="9"/>
        <end position="20"/>
    </location>
</feature>
<feature type="region of interest" description="Disordered" evidence="6">
    <location>
        <begin position="1"/>
        <end position="49"/>
    </location>
</feature>
<dbReference type="PANTHER" id="PTHR46458:SF1">
    <property type="entry name" value="GEO09476P1"/>
    <property type="match status" value="1"/>
</dbReference>
<dbReference type="GO" id="GO:0020037">
    <property type="term" value="F:heme binding"/>
    <property type="evidence" value="ECO:0007669"/>
    <property type="project" value="InterPro"/>
</dbReference>
<keyword evidence="5" id="KW-0408">Iron</keyword>
<dbReference type="GO" id="GO:0005344">
    <property type="term" value="F:oxygen carrier activity"/>
    <property type="evidence" value="ECO:0007669"/>
    <property type="project" value="UniProtKB-KW"/>
</dbReference>
<protein>
    <submittedName>
        <fullName evidence="9">GLOBIN domain-containing protein</fullName>
    </submittedName>
</protein>
<reference evidence="7 8" key="2">
    <citation type="submission" date="2018-11" db="EMBL/GenBank/DDBJ databases">
        <authorList>
            <consortium name="Pathogen Informatics"/>
        </authorList>
    </citation>
    <scope>NUCLEOTIDE SEQUENCE [LARGE SCALE GENOMIC DNA]</scope>
</reference>
<dbReference type="InterPro" id="IPR012292">
    <property type="entry name" value="Globin/Proto"/>
</dbReference>
<gene>
    <name evidence="7" type="ORF">TASK_LOCUS3339</name>
</gene>
<evidence type="ECO:0000256" key="2">
    <source>
        <dbReference type="ARBA" id="ARBA00022617"/>
    </source>
</evidence>
<evidence type="ECO:0000313" key="8">
    <source>
        <dbReference type="Proteomes" id="UP000282613"/>
    </source>
</evidence>
<feature type="compositionally biased region" description="Basic and acidic residues" evidence="6">
    <location>
        <begin position="281"/>
        <end position="296"/>
    </location>
</feature>
<dbReference type="OrthoDB" id="436496at2759"/>
<dbReference type="InterPro" id="IPR009050">
    <property type="entry name" value="Globin-like_sf"/>
</dbReference>
<evidence type="ECO:0000256" key="6">
    <source>
        <dbReference type="SAM" id="MobiDB-lite"/>
    </source>
</evidence>
<dbReference type="GO" id="GO:0046872">
    <property type="term" value="F:metal ion binding"/>
    <property type="evidence" value="ECO:0007669"/>
    <property type="project" value="UniProtKB-KW"/>
</dbReference>
<dbReference type="InterPro" id="IPR044399">
    <property type="entry name" value="Mb-like_M"/>
</dbReference>
<feature type="compositionally biased region" description="Polar residues" evidence="6">
    <location>
        <begin position="37"/>
        <end position="46"/>
    </location>
</feature>
<sequence>MGCEFSGHHLNTSLGLTQPRTSQATASSSTSNTSSTKGPGSASSVASRGSFERRGSLLLSSRRALTRQRTTEQVEHAAVVKRQPLNEYFTEFEKDVLISTWEALLLYTNEHGAFIFRLAAEMCPALKTAYNVDVAIIPVDLFSSCRFNRNDEMVFSSCALQYSQAYIALIDEAIRSLEDPQEGFYDSILIAGASHAAIPHMKPDYFKAGTPCDHCKRVLKRATLTTWEGLLGEEFTEDVKQAWQTLLDYVVAVMLEGGRVFEEEERRCSLVATGENDDKVEEQPHINRRADVKLSE</sequence>
<dbReference type="Gene3D" id="1.10.490.10">
    <property type="entry name" value="Globins"/>
    <property type="match status" value="1"/>
</dbReference>
<keyword evidence="4" id="KW-0479">Metal-binding</keyword>
<evidence type="ECO:0000256" key="3">
    <source>
        <dbReference type="ARBA" id="ARBA00022621"/>
    </source>
</evidence>
<proteinExistence type="predicted"/>
<feature type="compositionally biased region" description="Low complexity" evidence="6">
    <location>
        <begin position="21"/>
        <end position="36"/>
    </location>
</feature>
<dbReference type="GO" id="GO:0019825">
    <property type="term" value="F:oxygen binding"/>
    <property type="evidence" value="ECO:0007669"/>
    <property type="project" value="InterPro"/>
</dbReference>
<dbReference type="InterPro" id="IPR050532">
    <property type="entry name" value="Globin-like_OT"/>
</dbReference>
<evidence type="ECO:0000256" key="1">
    <source>
        <dbReference type="ARBA" id="ARBA00022448"/>
    </source>
</evidence>
<dbReference type="CDD" id="cd01040">
    <property type="entry name" value="Mb-like"/>
    <property type="match status" value="1"/>
</dbReference>
<reference evidence="9" key="1">
    <citation type="submission" date="2016-04" db="UniProtKB">
        <authorList>
            <consortium name="WormBaseParasite"/>
        </authorList>
    </citation>
    <scope>IDENTIFICATION</scope>
</reference>
<dbReference type="PANTHER" id="PTHR46458">
    <property type="entry name" value="BLR2807 PROTEIN"/>
    <property type="match status" value="1"/>
</dbReference>
<keyword evidence="2" id="KW-0349">Heme</keyword>
<evidence type="ECO:0000313" key="9">
    <source>
        <dbReference type="WBParaSite" id="TASK_0000333801-mRNA-1"/>
    </source>
</evidence>